<dbReference type="RefSeq" id="WP_048895878.1">
    <property type="nucleotide sequence ID" value="NZ_LFOD01000012.1"/>
</dbReference>
<dbReference type="PATRIC" id="fig|451644.5.peg.3023"/>
<dbReference type="OrthoDB" id="4567621at2"/>
<dbReference type="Proteomes" id="UP000037594">
    <property type="component" value="Unassembled WGS sequence"/>
</dbReference>
<reference evidence="1 2" key="1">
    <citation type="submission" date="2015-06" db="EMBL/GenBank/DDBJ databases">
        <title>Genome sequence of Mycobacterium conceptionense strain MLE.</title>
        <authorList>
            <person name="Greninger A.L."/>
            <person name="Cunningham G."/>
            <person name="Chiu C.Y."/>
            <person name="Miller S."/>
        </authorList>
    </citation>
    <scope>NUCLEOTIDE SEQUENCE [LARGE SCALE GENOMIC DNA]</scope>
    <source>
        <strain evidence="1 2">MLE</strain>
    </source>
</reference>
<comment type="caution">
    <text evidence="1">The sequence shown here is derived from an EMBL/GenBank/DDBJ whole genome shotgun (WGS) entry which is preliminary data.</text>
</comment>
<name>A0A0J8U947_9MYCO</name>
<gene>
    <name evidence="1" type="ORF">ACT17_14635</name>
</gene>
<proteinExistence type="predicted"/>
<accession>A0A0J8U947</accession>
<evidence type="ECO:0000313" key="1">
    <source>
        <dbReference type="EMBL" id="KMV17532.1"/>
    </source>
</evidence>
<sequence length="120" mass="13511">MGHTIIKPKRDEDFYVVYSSIVDSFICWGTRAELEAEYEHAAPDRFARADSTGSSCAWITPPEFGWHEDEVHVREGVELPDGAHAQRVPRDRIAEFCATVGDDGRFHPPAGMCTPAFWDD</sequence>
<dbReference type="AlphaFoldDB" id="A0A0J8U947"/>
<evidence type="ECO:0000313" key="2">
    <source>
        <dbReference type="Proteomes" id="UP000037594"/>
    </source>
</evidence>
<organism evidence="1 2">
    <name type="scientific">Mycolicibacterium conceptionense</name>
    <dbReference type="NCBI Taxonomy" id="451644"/>
    <lineage>
        <taxon>Bacteria</taxon>
        <taxon>Bacillati</taxon>
        <taxon>Actinomycetota</taxon>
        <taxon>Actinomycetes</taxon>
        <taxon>Mycobacteriales</taxon>
        <taxon>Mycobacteriaceae</taxon>
        <taxon>Mycolicibacterium</taxon>
    </lineage>
</organism>
<protein>
    <submittedName>
        <fullName evidence="1">Uncharacterized protein</fullName>
    </submittedName>
</protein>
<dbReference type="EMBL" id="LFOD01000012">
    <property type="protein sequence ID" value="KMV17532.1"/>
    <property type="molecule type" value="Genomic_DNA"/>
</dbReference>